<dbReference type="InterPro" id="IPR034666">
    <property type="entry name" value="ARPC2/4"/>
</dbReference>
<dbReference type="GO" id="GO:0034314">
    <property type="term" value="P:Arp2/3 complex-mediated actin nucleation"/>
    <property type="evidence" value="ECO:0007669"/>
    <property type="project" value="InterPro"/>
</dbReference>
<evidence type="ECO:0000256" key="7">
    <source>
        <dbReference type="ARBA" id="ARBA00023212"/>
    </source>
</evidence>
<reference evidence="13" key="2">
    <citation type="submission" date="2019-01" db="EMBL/GenBank/DDBJ databases">
        <authorList>
            <person name="Graves T."/>
            <person name="Eichler E.E."/>
            <person name="Wilson R.K."/>
        </authorList>
    </citation>
    <scope>NUCLEOTIDE SEQUENCE [LARGE SCALE GENOMIC DNA]</scope>
    <source>
        <strain evidence="13">17573</strain>
    </source>
</reference>
<evidence type="ECO:0000256" key="8">
    <source>
        <dbReference type="ARBA" id="ARBA00029755"/>
    </source>
</evidence>
<evidence type="ECO:0000256" key="9">
    <source>
        <dbReference type="ARBA" id="ARBA00034102"/>
    </source>
</evidence>
<evidence type="ECO:0000256" key="5">
    <source>
        <dbReference type="ARBA" id="ARBA00022599"/>
    </source>
</evidence>
<dbReference type="GO" id="GO:0003779">
    <property type="term" value="F:actin binding"/>
    <property type="evidence" value="ECO:0007669"/>
    <property type="project" value="UniProtKB-KW"/>
</dbReference>
<evidence type="ECO:0000256" key="4">
    <source>
        <dbReference type="ARBA" id="ARBA00022490"/>
    </source>
</evidence>
<dbReference type="GO" id="GO:0030041">
    <property type="term" value="P:actin filament polymerization"/>
    <property type="evidence" value="ECO:0007669"/>
    <property type="project" value="InterPro"/>
</dbReference>
<feature type="region of interest" description="Disordered" evidence="12">
    <location>
        <begin position="327"/>
        <end position="347"/>
    </location>
</feature>
<dbReference type="GO" id="GO:0005885">
    <property type="term" value="C:Arp2/3 protein complex"/>
    <property type="evidence" value="ECO:0007669"/>
    <property type="project" value="InterPro"/>
</dbReference>
<organism evidence="13 14">
    <name type="scientific">Macaca mulatta</name>
    <name type="common">Rhesus macaque</name>
    <dbReference type="NCBI Taxonomy" id="9544"/>
    <lineage>
        <taxon>Eukaryota</taxon>
        <taxon>Metazoa</taxon>
        <taxon>Chordata</taxon>
        <taxon>Craniata</taxon>
        <taxon>Vertebrata</taxon>
        <taxon>Euteleostomi</taxon>
        <taxon>Mammalia</taxon>
        <taxon>Eutheria</taxon>
        <taxon>Euarchontoglires</taxon>
        <taxon>Primates</taxon>
        <taxon>Haplorrhini</taxon>
        <taxon>Catarrhini</taxon>
        <taxon>Cercopithecidae</taxon>
        <taxon>Cercopithecinae</taxon>
        <taxon>Macaca</taxon>
    </lineage>
</organism>
<evidence type="ECO:0000256" key="2">
    <source>
        <dbReference type="ARBA" id="ARBA00007192"/>
    </source>
</evidence>
<evidence type="ECO:0000256" key="12">
    <source>
        <dbReference type="SAM" id="MobiDB-lite"/>
    </source>
</evidence>
<dbReference type="FunFam" id="3.30.1460.20:FF:000004">
    <property type="entry name" value="Arp2/3 complex 34 kDa subunit"/>
    <property type="match status" value="1"/>
</dbReference>
<comment type="subcellular location">
    <subcellularLocation>
        <location evidence="1">Cytoplasm</location>
        <location evidence="1">Cytoskeleton</location>
    </subcellularLocation>
    <subcellularLocation>
        <location evidence="9">Synapse</location>
        <location evidence="9">Synaptosome</location>
    </subcellularLocation>
</comment>
<evidence type="ECO:0000313" key="14">
    <source>
        <dbReference type="Proteomes" id="UP000006718"/>
    </source>
</evidence>
<dbReference type="VEuPathDB" id="HostDB:ENSMMUG00000022808"/>
<accession>F6UW78</accession>
<evidence type="ECO:0000313" key="15">
    <source>
        <dbReference type="VGNC" id="VGNC:70019"/>
    </source>
</evidence>
<evidence type="ECO:0000313" key="16">
    <source>
        <dbReference type="VGNC" id="VGNC:72970"/>
    </source>
</evidence>
<keyword evidence="5" id="KW-0771">Synaptosome</keyword>
<reference evidence="14" key="1">
    <citation type="journal article" date="2007" name="Science">
        <title>Evolutionary and biomedical insights from the rhesus macaque genome.</title>
        <authorList>
            <person name="Gibbs R.A."/>
            <person name="Rogers J."/>
            <person name="Katze M.G."/>
            <person name="Bumgarner R."/>
            <person name="Weinstock G.M."/>
            <person name="Mardis E.R."/>
            <person name="Remington K.A."/>
            <person name="Strausberg R.L."/>
            <person name="Venter J.C."/>
            <person name="Wilson R.K."/>
            <person name="Batzer M.A."/>
            <person name="Bustamante C.D."/>
            <person name="Eichler E.E."/>
            <person name="Hahn M.W."/>
            <person name="Hardison R.C."/>
            <person name="Makova K.D."/>
            <person name="Miller W."/>
            <person name="Milosavljevic A."/>
            <person name="Palermo R.E."/>
            <person name="Siepel A."/>
            <person name="Sikela J.M."/>
            <person name="Attaway T."/>
            <person name="Bell S."/>
            <person name="Bernard K.E."/>
            <person name="Buhay C.J."/>
            <person name="Chandrabose M.N."/>
            <person name="Dao M."/>
            <person name="Davis C."/>
            <person name="Delehaunty K.D."/>
            <person name="Ding Y."/>
            <person name="Dinh H.H."/>
            <person name="Dugan-Rocha S."/>
            <person name="Fulton L.A."/>
            <person name="Gabisi R.A."/>
            <person name="Garner T.T."/>
            <person name="Godfrey J."/>
            <person name="Hawes A.C."/>
            <person name="Hernandez J."/>
            <person name="Hines S."/>
            <person name="Holder M."/>
            <person name="Hume J."/>
            <person name="Jhangiani S.N."/>
            <person name="Joshi V."/>
            <person name="Khan Z.M."/>
            <person name="Kirkness E.F."/>
            <person name="Cree A."/>
            <person name="Fowler R.G."/>
            <person name="Lee S."/>
            <person name="Lewis L.R."/>
            <person name="Li Z."/>
            <person name="Liu Y.-S."/>
            <person name="Moore S.M."/>
            <person name="Muzny D."/>
            <person name="Nazareth L.V."/>
            <person name="Ngo D.N."/>
            <person name="Okwuonu G.O."/>
            <person name="Pai G."/>
            <person name="Parker D."/>
            <person name="Paul H.A."/>
            <person name="Pfannkoch C."/>
            <person name="Pohl C.S."/>
            <person name="Rogers Y.-H.C."/>
            <person name="Ruiz S.J."/>
            <person name="Sabo A."/>
            <person name="Santibanez J."/>
            <person name="Schneider B.W."/>
            <person name="Smith S.M."/>
            <person name="Sodergren E."/>
            <person name="Svatek A.F."/>
            <person name="Utterback T.R."/>
            <person name="Vattathil S."/>
            <person name="Warren W."/>
            <person name="White C.S."/>
            <person name="Chinwalla A.T."/>
            <person name="Feng Y."/>
            <person name="Halpern A.L."/>
            <person name="Hillier L.W."/>
            <person name="Huang X."/>
            <person name="Minx P."/>
            <person name="Nelson J.O."/>
            <person name="Pepin K.H."/>
            <person name="Qin X."/>
            <person name="Sutton G.G."/>
            <person name="Venter E."/>
            <person name="Walenz B.P."/>
            <person name="Wallis J.W."/>
            <person name="Worley K.C."/>
            <person name="Yang S.-P."/>
            <person name="Jones S.M."/>
            <person name="Marra M.A."/>
            <person name="Rocchi M."/>
            <person name="Schein J.E."/>
            <person name="Baertsch R."/>
            <person name="Clarke L."/>
            <person name="Csuros M."/>
            <person name="Glasscock J."/>
            <person name="Harris R.A."/>
            <person name="Havlak P."/>
            <person name="Jackson A.R."/>
            <person name="Jiang H."/>
            <person name="Liu Y."/>
            <person name="Messina D.N."/>
            <person name="Shen Y."/>
            <person name="Song H.X.-Z."/>
            <person name="Wylie T."/>
            <person name="Zhang L."/>
            <person name="Birney E."/>
            <person name="Han K."/>
            <person name="Konkel M.K."/>
            <person name="Lee J."/>
            <person name="Smit A.F.A."/>
            <person name="Ullmer B."/>
            <person name="Wang H."/>
            <person name="Xing J."/>
            <person name="Burhans R."/>
            <person name="Cheng Z."/>
            <person name="Karro J.E."/>
            <person name="Ma J."/>
            <person name="Raney B."/>
            <person name="She X."/>
            <person name="Cox M.J."/>
            <person name="Demuth J.P."/>
            <person name="Dumas L.J."/>
            <person name="Han S.-G."/>
            <person name="Hopkins J."/>
            <person name="Karimpour-Fard A."/>
            <person name="Kim Y.H."/>
            <person name="Pollack J.R."/>
            <person name="Vinar T."/>
            <person name="Addo-Quaye C."/>
            <person name="Degenhardt J."/>
            <person name="Denby A."/>
            <person name="Hubisz M.J."/>
            <person name="Indap A."/>
            <person name="Kosiol C."/>
            <person name="Lahn B.T."/>
            <person name="Lawson H.A."/>
            <person name="Marklein A."/>
            <person name="Nielsen R."/>
            <person name="Vallender E.J."/>
            <person name="Clark A.G."/>
            <person name="Ferguson B."/>
            <person name="Hernandez R.D."/>
            <person name="Hirani K."/>
            <person name="Kehrer-Sawatzki H."/>
            <person name="Kolb J."/>
            <person name="Patil S."/>
            <person name="Pu L.-L."/>
            <person name="Ren Y."/>
            <person name="Smith D.G."/>
            <person name="Wheeler D.A."/>
            <person name="Schenck I."/>
            <person name="Ball E.V."/>
            <person name="Chen R."/>
            <person name="Cooper D.N."/>
            <person name="Giardine B."/>
            <person name="Hsu F."/>
            <person name="Kent W.J."/>
            <person name="Lesk A."/>
            <person name="Nelson D.L."/>
            <person name="O'brien W.E."/>
            <person name="Pruefer K."/>
            <person name="Stenson P.D."/>
            <person name="Wallace J.C."/>
            <person name="Ke H."/>
            <person name="Liu X.-M."/>
            <person name="Wang P."/>
            <person name="Xiang A.P."/>
            <person name="Yang F."/>
            <person name="Barber G.P."/>
            <person name="Haussler D."/>
            <person name="Karolchik D."/>
            <person name="Kern A.D."/>
            <person name="Kuhn R.M."/>
            <person name="Smith K.E."/>
            <person name="Zwieg A.S."/>
        </authorList>
    </citation>
    <scope>NUCLEOTIDE SEQUENCE [LARGE SCALE GENOMIC DNA]</scope>
    <source>
        <strain evidence="14">17573</strain>
    </source>
</reference>
<dbReference type="STRING" id="9544.ENSMMUP00000030037"/>
<keyword evidence="14" id="KW-1185">Reference proteome</keyword>
<sequence>MILLEVNNRIIEETLALKFENAAAGNKPEAVEVTFADFDGVLYHISNPNGDKTKVMVSISLKFYKELQAHGADELLKRVYGSFLVNPESGYNVSLLYDLENLPASKDSIVHQAGMLKRNCFASVFEKYFQFQEEGKEGENRAVIHYRDDETMYVESKKDRVTVVFSTVFKDDDDVVIGKVFMQEFKEGRRASHTAPQVLFSHREPPLELKDTDAAVGDNIGYITFVLFPRHTNASARDNTINLIHTFRDYLHYHIKCSKAYIHTRMRAKTSDFLKVLNRARPDAEKKEMKTITFCLRKGEWGPGTVGWMEHLKTACTRALVAEGRSQGVSQPQGLMEQTGTRLSSKGEARLSKRQPRLPGCHCLICPPSHIPHTLFRQSSREETDILDPAGSRPGLGTGGLFIPGSPISEGSHTHFCPGPRLNSPRACDFCPIISRGSEGRPWNPASSPPTSSLEDGFEAGCFRLPTFCPNRSPSSSGSLTDCAELAEPHSADLQPFRPSSPGKHGSPFAPFTFSARKCFLMSHPQRQLSCCSFRLFPPISGLKGVWLGFSPPPHSKAALDTRWKSRHHSSWLPSLELALPSQCTWFPQFPCAAKVSLPSCFS</sequence>
<dbReference type="ExpressionAtlas" id="F6UW78">
    <property type="expression patterns" value="baseline"/>
</dbReference>
<comment type="similarity">
    <text evidence="2">Belongs to the ARPC2 family.</text>
</comment>
<name>F6UW78_MACMU</name>
<feature type="compositionally biased region" description="Polar residues" evidence="12">
    <location>
        <begin position="327"/>
        <end position="344"/>
    </location>
</feature>
<evidence type="ECO:0000256" key="11">
    <source>
        <dbReference type="ARBA" id="ARBA00066122"/>
    </source>
</evidence>
<evidence type="ECO:0000313" key="13">
    <source>
        <dbReference type="Ensembl" id="ENSMMUP00000030037.2"/>
    </source>
</evidence>
<keyword evidence="6" id="KW-0009">Actin-binding</keyword>
<gene>
    <name evidence="13 15" type="primary">ARPC2</name>
    <name evidence="16" type="synonym">GPBAR1</name>
</gene>
<dbReference type="GO" id="GO:0043005">
    <property type="term" value="C:neuron projection"/>
    <property type="evidence" value="ECO:0007669"/>
    <property type="project" value="UniProtKB-KW"/>
</dbReference>
<dbReference type="VGNC" id="VGNC:70019">
    <property type="gene designation" value="ARPC2"/>
</dbReference>
<dbReference type="GeneTree" id="ENSGT00390000016794"/>
<dbReference type="GO" id="GO:0045202">
    <property type="term" value="C:synapse"/>
    <property type="evidence" value="ECO:0007669"/>
    <property type="project" value="UniProtKB-SubCell"/>
</dbReference>
<comment type="function">
    <text evidence="10">Actin-binding component of the Arp2/3 complex, a multiprotein complex that mediates actin polymerization upon stimulation by nucleation-promoting factor (NPF). The Arp2/3 complex mediates the formation of branched actin networks in the cytoplasm, providing the force for cell motility. Seems to contact the mother actin filament. In addition to its role in the cytoplasmic cytoskeleton, the Arp2/3 complex also promotes actin polymerization in the nucleus, thereby regulating gene transcription and repair of damaged DNA. The Arp2/3 complex promotes homologous recombination (HR) repair in response to DNA damage by promoting nuclear actin polymerization, leading to drive motility of double-strand breaks (DSBs).</text>
</comment>
<dbReference type="Ensembl" id="ENSMMUT00000032103.3">
    <property type="protein sequence ID" value="ENSMMUP00000030037.2"/>
    <property type="gene ID" value="ENSMMUG00000022808.4"/>
</dbReference>
<dbReference type="InterPro" id="IPR007188">
    <property type="entry name" value="ARPC2"/>
</dbReference>
<evidence type="ECO:0000256" key="3">
    <source>
        <dbReference type="ARBA" id="ARBA00017833"/>
    </source>
</evidence>
<dbReference type="VGNC" id="VGNC:72970">
    <property type="gene designation" value="GPBAR1"/>
</dbReference>
<dbReference type="GO" id="GO:0051130">
    <property type="term" value="P:positive regulation of cellular component organization"/>
    <property type="evidence" value="ECO:0007669"/>
    <property type="project" value="UniProtKB-ARBA"/>
</dbReference>
<evidence type="ECO:0000256" key="10">
    <source>
        <dbReference type="ARBA" id="ARBA00045903"/>
    </source>
</evidence>
<keyword evidence="4" id="KW-0963">Cytoplasm</keyword>
<dbReference type="SUPFAM" id="SSF69645">
    <property type="entry name" value="Arp2/3 complex subunits"/>
    <property type="match status" value="2"/>
</dbReference>
<dbReference type="PANTHER" id="PTHR12058:SF0">
    <property type="entry name" value="ACTIN-RELATED PROTEIN 2_3 COMPLEX SUBUNIT 2"/>
    <property type="match status" value="1"/>
</dbReference>
<dbReference type="Bgee" id="ENSMMUG00000022808">
    <property type="expression patterns" value="Expressed in spleen and 21 other cell types or tissues"/>
</dbReference>
<reference evidence="13" key="4">
    <citation type="submission" date="2025-09" db="UniProtKB">
        <authorList>
            <consortium name="Ensembl"/>
        </authorList>
    </citation>
    <scope>IDENTIFICATION</scope>
    <source>
        <strain evidence="13">17573</strain>
    </source>
</reference>
<dbReference type="Proteomes" id="UP000006718">
    <property type="component" value="Chromosome 12"/>
</dbReference>
<evidence type="ECO:0000256" key="1">
    <source>
        <dbReference type="ARBA" id="ARBA00004245"/>
    </source>
</evidence>
<dbReference type="eggNOG" id="ENOG502SQ0C">
    <property type="taxonomic scope" value="Eukaryota"/>
</dbReference>
<dbReference type="InParanoid" id="F6UW78"/>
<proteinExistence type="inferred from homology"/>
<protein>
    <recommendedName>
        <fullName evidence="3">Actin-related protein 2/3 complex subunit 2</fullName>
    </recommendedName>
    <alternativeName>
        <fullName evidence="8">Arp2/3 complex 34 kDa subunit</fullName>
    </alternativeName>
</protein>
<reference evidence="13" key="3">
    <citation type="submission" date="2025-08" db="UniProtKB">
        <authorList>
            <consortium name="Ensembl"/>
        </authorList>
    </citation>
    <scope>IDENTIFICATION</scope>
    <source>
        <strain evidence="13">17573</strain>
    </source>
</reference>
<keyword evidence="7" id="KW-0206">Cytoskeleton</keyword>
<dbReference type="HOGENOM" id="CLU_895831_0_0_1"/>
<dbReference type="PANTHER" id="PTHR12058">
    <property type="entry name" value="ARP2/3 COMPLEX 34 KDA SUBUNIT"/>
    <property type="match status" value="1"/>
</dbReference>
<evidence type="ECO:0000256" key="6">
    <source>
        <dbReference type="ARBA" id="ARBA00023203"/>
    </source>
</evidence>
<dbReference type="AlphaFoldDB" id="F6UW78"/>
<dbReference type="GO" id="GO:0044089">
    <property type="term" value="P:positive regulation of cellular component biogenesis"/>
    <property type="evidence" value="ECO:0007669"/>
    <property type="project" value="UniProtKB-ARBA"/>
</dbReference>
<keyword evidence="5" id="KW-0770">Synapse</keyword>
<comment type="subunit">
    <text evidence="11">Component of the Arp2/3 complex composed of ACTR2/ARP2, ACTR3/ARP3, ARPC1B/p41-ARC, ARPC2/p34-ARC, ARPC3/p21-ARC, ARPC4/p20-ARC and ARPC5/p16-ARC. Interacts with SHANK3; the interaction probably mediates the association of SHANK3 with the Arp2/3 complex. Interacts with DNAI3; this interaction reduces binding of the Arp2/3 complex to the VCA domain of nucleation promoting factors.</text>
</comment>
<dbReference type="FunFam" id="3.30.1460.20:FF:000002">
    <property type="entry name" value="Arp2/3 complex 34 kDa subunit"/>
    <property type="match status" value="1"/>
</dbReference>
<dbReference type="Gene3D" id="3.30.1460.20">
    <property type="match status" value="2"/>
</dbReference>
<dbReference type="Pfam" id="PF04045">
    <property type="entry name" value="P34-Arc"/>
    <property type="match status" value="1"/>
</dbReference>